<dbReference type="AlphaFoldDB" id="A0A1I5M0N7"/>
<feature type="transmembrane region" description="Helical" evidence="1">
    <location>
        <begin position="342"/>
        <end position="363"/>
    </location>
</feature>
<keyword evidence="5" id="KW-1185">Reference proteome</keyword>
<organism evidence="3 4">
    <name type="scientific">Halolactibacillus halophilus</name>
    <dbReference type="NCBI Taxonomy" id="306540"/>
    <lineage>
        <taxon>Bacteria</taxon>
        <taxon>Bacillati</taxon>
        <taxon>Bacillota</taxon>
        <taxon>Bacilli</taxon>
        <taxon>Bacillales</taxon>
        <taxon>Bacillaceae</taxon>
        <taxon>Halolactibacillus</taxon>
    </lineage>
</organism>
<feature type="transmembrane region" description="Helical" evidence="1">
    <location>
        <begin position="128"/>
        <end position="143"/>
    </location>
</feature>
<dbReference type="RefSeq" id="WP_089830051.1">
    <property type="nucleotide sequence ID" value="NZ_BJWI01000003.1"/>
</dbReference>
<feature type="transmembrane region" description="Helical" evidence="1">
    <location>
        <begin position="12"/>
        <end position="34"/>
    </location>
</feature>
<dbReference type="EMBL" id="FOXC01000003">
    <property type="protein sequence ID" value="SFP02586.1"/>
    <property type="molecule type" value="Genomic_DNA"/>
</dbReference>
<reference evidence="2 5" key="2">
    <citation type="submission" date="2019-07" db="EMBL/GenBank/DDBJ databases">
        <title>Whole genome shotgun sequence of Halolactibacillus halophilus NBRC 100868.</title>
        <authorList>
            <person name="Hosoyama A."/>
            <person name="Uohara A."/>
            <person name="Ohji S."/>
            <person name="Ichikawa N."/>
        </authorList>
    </citation>
    <scope>NUCLEOTIDE SEQUENCE [LARGE SCALE GENOMIC DNA]</scope>
    <source>
        <strain evidence="2 5">NBRC 100868</strain>
    </source>
</reference>
<dbReference type="EMBL" id="BJWI01000003">
    <property type="protein sequence ID" value="GEM00955.1"/>
    <property type="molecule type" value="Genomic_DNA"/>
</dbReference>
<keyword evidence="1" id="KW-0812">Transmembrane</keyword>
<accession>A0A1I5M0N7</accession>
<keyword evidence="1" id="KW-1133">Transmembrane helix</keyword>
<evidence type="ECO:0000313" key="3">
    <source>
        <dbReference type="EMBL" id="SFP02586.1"/>
    </source>
</evidence>
<reference evidence="3 4" key="1">
    <citation type="submission" date="2016-10" db="EMBL/GenBank/DDBJ databases">
        <authorList>
            <person name="de Groot N.N."/>
        </authorList>
    </citation>
    <scope>NUCLEOTIDE SEQUENCE [LARGE SCALE GENOMIC DNA]</scope>
    <source>
        <strain evidence="3 4">DSM 17073</strain>
    </source>
</reference>
<evidence type="ECO:0000256" key="1">
    <source>
        <dbReference type="SAM" id="Phobius"/>
    </source>
</evidence>
<dbReference type="InterPro" id="IPR012507">
    <property type="entry name" value="YibE_F"/>
</dbReference>
<dbReference type="OrthoDB" id="5753718at2"/>
<protein>
    <submittedName>
        <fullName evidence="3">Uncharacterized membrane protein</fullName>
    </submittedName>
</protein>
<dbReference type="Proteomes" id="UP000321547">
    <property type="component" value="Unassembled WGS sequence"/>
</dbReference>
<keyword evidence="1" id="KW-0472">Membrane</keyword>
<dbReference type="PANTHER" id="PTHR41771">
    <property type="entry name" value="MEMBRANE PROTEIN-RELATED"/>
    <property type="match status" value="1"/>
</dbReference>
<gene>
    <name evidence="2" type="ORF">HHA03_04870</name>
    <name evidence="3" type="ORF">SAMN05421839_10368</name>
</gene>
<sequence length="370" mass="40600">MWIVKRRTIKSIVAASLLLGVIISYLLMGISTLYDRAIVEFIDIHQVTETVLQTNEAGEAIDTMYEVTFEAELKNTNYRGETLMMQYEYSDSSPYHAELEAGDKVFVTLREGSDLTAEVIEVKRDQEVLILFSLFFLMMLVIGKRQGLFAVFSLIFHVAIMAGAIYYFVSQPNTSLLALMSVATILMTVASLVSVSGLTKKTLSAILSTLTGLAVMMVITLLVLRLTNQQGLRFEEMGLLTRHPDAVFTAGLLIGAIGAVMDVAVTIGSTLFQIKQEHPTIEIKDLIASGRQVGQDIMGTMTTIVFFAYMSGTIPTLLIYLLNDASLGFSLSMNFSLELVRALSSGIGIVLTIPISILFAVLFTKVGEVR</sequence>
<dbReference type="Proteomes" id="UP000242243">
    <property type="component" value="Unassembled WGS sequence"/>
</dbReference>
<feature type="transmembrane region" description="Helical" evidence="1">
    <location>
        <begin position="175"/>
        <end position="198"/>
    </location>
</feature>
<dbReference type="Pfam" id="PF07907">
    <property type="entry name" value="YibE_F"/>
    <property type="match status" value="1"/>
</dbReference>
<feature type="transmembrane region" description="Helical" evidence="1">
    <location>
        <begin position="246"/>
        <end position="272"/>
    </location>
</feature>
<evidence type="ECO:0000313" key="2">
    <source>
        <dbReference type="EMBL" id="GEM00955.1"/>
    </source>
</evidence>
<proteinExistence type="predicted"/>
<dbReference type="STRING" id="306540.SAMN05421839_10368"/>
<name>A0A1I5M0N7_9BACI</name>
<feature type="transmembrane region" description="Helical" evidence="1">
    <location>
        <begin position="148"/>
        <end position="169"/>
    </location>
</feature>
<evidence type="ECO:0000313" key="4">
    <source>
        <dbReference type="Proteomes" id="UP000242243"/>
    </source>
</evidence>
<evidence type="ECO:0000313" key="5">
    <source>
        <dbReference type="Proteomes" id="UP000321547"/>
    </source>
</evidence>
<dbReference type="PANTHER" id="PTHR41771:SF1">
    <property type="entry name" value="MEMBRANE PROTEIN"/>
    <property type="match status" value="1"/>
</dbReference>
<feature type="transmembrane region" description="Helical" evidence="1">
    <location>
        <begin position="205"/>
        <end position="226"/>
    </location>
</feature>
<feature type="transmembrane region" description="Helical" evidence="1">
    <location>
        <begin position="301"/>
        <end position="322"/>
    </location>
</feature>